<dbReference type="eggNOG" id="ENOG503497D">
    <property type="taxonomic scope" value="Bacteria"/>
</dbReference>
<keyword evidence="3" id="KW-1185">Reference proteome</keyword>
<dbReference type="OrthoDB" id="6545977at2"/>
<evidence type="ECO:0000313" key="3">
    <source>
        <dbReference type="Proteomes" id="UP000001726"/>
    </source>
</evidence>
<evidence type="ECO:0000313" key="2">
    <source>
        <dbReference type="EMBL" id="CAO95872.1"/>
    </source>
</evidence>
<accession>B2VD50</accession>
<name>B2VD50_ERWT9</name>
<protein>
    <submittedName>
        <fullName evidence="2">Uncharacterized protein</fullName>
    </submittedName>
</protein>
<feature type="transmembrane region" description="Helical" evidence="1">
    <location>
        <begin position="6"/>
        <end position="25"/>
    </location>
</feature>
<dbReference type="EMBL" id="CU468135">
    <property type="protein sequence ID" value="CAO95872.1"/>
    <property type="molecule type" value="Genomic_DNA"/>
</dbReference>
<sequence length="155" mass="18233">MKFFVFFASVIIFISGWYFFPWVLISTMEDCISKKIVIYDEPDRYIISRSTWYSWRDDNEHRYSAQILIDGPQGKLETFSSERVIETEYRFNFDSINLSTIKSFRIAGQLTSDPLTEKYIDPQAKEGFTGLIHLFRYKDNSLLFGFKGIPLSLCL</sequence>
<dbReference type="AlphaFoldDB" id="B2VD50"/>
<organism evidence="2 3">
    <name type="scientific">Erwinia tasmaniensis (strain DSM 17950 / CFBP 7177 / CIP 109463 / NCPPB 4357 / Et1/99)</name>
    <dbReference type="NCBI Taxonomy" id="465817"/>
    <lineage>
        <taxon>Bacteria</taxon>
        <taxon>Pseudomonadati</taxon>
        <taxon>Pseudomonadota</taxon>
        <taxon>Gammaproteobacteria</taxon>
        <taxon>Enterobacterales</taxon>
        <taxon>Erwiniaceae</taxon>
        <taxon>Erwinia</taxon>
    </lineage>
</organism>
<dbReference type="Proteomes" id="UP000001726">
    <property type="component" value="Chromosome"/>
</dbReference>
<keyword evidence="1" id="KW-1133">Transmembrane helix</keyword>
<gene>
    <name evidence="2" type="ordered locus">ETA_08260</name>
</gene>
<dbReference type="HOGENOM" id="CLU_1683856_0_0_6"/>
<evidence type="ECO:0000256" key="1">
    <source>
        <dbReference type="SAM" id="Phobius"/>
    </source>
</evidence>
<reference evidence="2 3" key="1">
    <citation type="journal article" date="2008" name="Environ. Microbiol.">
        <title>The genome of Erwinia tasmaniensis strain Et1/99, a non-pathogenic bacterium in the genus Erwinia.</title>
        <authorList>
            <person name="Kube M."/>
            <person name="Migdoll A.M."/>
            <person name="Mueller I."/>
            <person name="Kuhl H."/>
            <person name="Beck A."/>
            <person name="Reinhardt R."/>
            <person name="Geider K."/>
        </authorList>
    </citation>
    <scope>NUCLEOTIDE SEQUENCE [LARGE SCALE GENOMIC DNA]</scope>
    <source>
        <strain evidence="3">DSM 17950 / CFBP 7177 / CIP 109463 / NCPPB 4357 / Et1/99</strain>
    </source>
</reference>
<dbReference type="KEGG" id="eta:ETA_08260"/>
<dbReference type="RefSeq" id="WP_012440574.1">
    <property type="nucleotide sequence ID" value="NC_010694.1"/>
</dbReference>
<keyword evidence="1" id="KW-0812">Transmembrane</keyword>
<keyword evidence="1" id="KW-0472">Membrane</keyword>
<proteinExistence type="predicted"/>